<evidence type="ECO:0000256" key="8">
    <source>
        <dbReference type="ARBA" id="ARBA00022777"/>
    </source>
</evidence>
<dbReference type="InterPro" id="IPR001772">
    <property type="entry name" value="KA1_dom"/>
</dbReference>
<dbReference type="PROSITE" id="PS50032">
    <property type="entry name" value="KA1"/>
    <property type="match status" value="1"/>
</dbReference>
<dbReference type="PANTHER" id="PTHR24346">
    <property type="entry name" value="MAP/MICROTUBULE AFFINITY-REGULATING KINASE"/>
    <property type="match status" value="1"/>
</dbReference>
<evidence type="ECO:0000256" key="1">
    <source>
        <dbReference type="ARBA" id="ARBA00004496"/>
    </source>
</evidence>
<evidence type="ECO:0000256" key="4">
    <source>
        <dbReference type="ARBA" id="ARBA00022490"/>
    </source>
</evidence>
<comment type="catalytic activity">
    <reaction evidence="10">
        <text>L-threonyl-[protein] + ATP = O-phospho-L-threonyl-[protein] + ADP + H(+)</text>
        <dbReference type="Rhea" id="RHEA:46608"/>
        <dbReference type="Rhea" id="RHEA-COMP:11060"/>
        <dbReference type="Rhea" id="RHEA-COMP:11605"/>
        <dbReference type="ChEBI" id="CHEBI:15378"/>
        <dbReference type="ChEBI" id="CHEBI:30013"/>
        <dbReference type="ChEBI" id="CHEBI:30616"/>
        <dbReference type="ChEBI" id="CHEBI:61977"/>
        <dbReference type="ChEBI" id="CHEBI:456216"/>
        <dbReference type="EC" id="2.7.11.1"/>
    </reaction>
</comment>
<evidence type="ECO:0000256" key="6">
    <source>
        <dbReference type="ARBA" id="ARBA00022679"/>
    </source>
</evidence>
<name>A0A1U7LSC9_NEOID</name>
<dbReference type="GO" id="GO:0035842">
    <property type="term" value="C:old cell tip after activation of bipolar cell growth"/>
    <property type="evidence" value="ECO:0007669"/>
    <property type="project" value="EnsemblFungi"/>
</dbReference>
<evidence type="ECO:0000256" key="3">
    <source>
        <dbReference type="ARBA" id="ARBA00012513"/>
    </source>
</evidence>
<dbReference type="PROSITE" id="PS00107">
    <property type="entry name" value="PROTEIN_KINASE_ATP"/>
    <property type="match status" value="1"/>
</dbReference>
<feature type="region of interest" description="Disordered" evidence="13">
    <location>
        <begin position="444"/>
        <end position="534"/>
    </location>
</feature>
<dbReference type="EMBL" id="LXFE01000360">
    <property type="protein sequence ID" value="OLL25575.1"/>
    <property type="molecule type" value="Genomic_DNA"/>
</dbReference>
<dbReference type="InterPro" id="IPR011009">
    <property type="entry name" value="Kinase-like_dom_sf"/>
</dbReference>
<dbReference type="InterPro" id="IPR017441">
    <property type="entry name" value="Protein_kinase_ATP_BS"/>
</dbReference>
<dbReference type="GO" id="GO:0005524">
    <property type="term" value="F:ATP binding"/>
    <property type="evidence" value="ECO:0007669"/>
    <property type="project" value="UniProtKB-UniRule"/>
</dbReference>
<sequence>MNLPPPSRNRQLGDWILGKTVGQGSMGKVKVAYHIHSGHQVAVKIVPRSPDSHRDIRIVREAAIVKLLNHPYICALRDILIHPSSYYLLFEYVDGGQMLDYIISHGKLKEKHARKFARQIVSALDYCHRNNIVHRDLKIENILISKAGNIKIIDFGLSNLFSPRSLLHTFCGSLYFAAPELLNAKPYVGPEIDIWSFGIVLYVLVCGKVPFDDQSMPALHAKIKKGLVEYPLWLTSDCKHLLSRLLVTDPSKRATMAEILLHPWITKGYDILLDNCIPQRSPLSLPLDQNIIAKMTGFDFGDEQTISLKLKELLESDEYIDCCKKEIITTEKRSRLVDFFARKHGTPPHTTCSGLPLINIHVDPVHSFHPLLSIYFLVKEFQERDGDVLKTPKTPPKARPRVSMEASSSVLVPFGHPDSSEPETKPGLLRRFSTKRWRAGLAEKPSIPDLVKPRKSLSKEPKFDSGLGRNTLDSGLGRSTSVARAEYYRRKNQQPQRKNISTVDRNANRAKSLGHAQNSSRPYDESSSSSPQDRVKPVFLKGLFSVATTSTKPPSEIHSNLIAVLKSLGVTYREIRGGFTCIHRPSIIPLSHPSSQEELFVSSSLEDVIASGGVSFEVYIVKIPLLALHGVQFKRVGGDTWQYKNMAARILEELKL</sequence>
<keyword evidence="4" id="KW-0963">Cytoplasm</keyword>
<dbReference type="Pfam" id="PF00069">
    <property type="entry name" value="Pkinase"/>
    <property type="match status" value="1"/>
</dbReference>
<dbReference type="GO" id="GO:1903500">
    <property type="term" value="P:negative regulation of mitotic actomyosin contractile ring assembly"/>
    <property type="evidence" value="ECO:0007669"/>
    <property type="project" value="EnsemblFungi"/>
</dbReference>
<dbReference type="OrthoDB" id="1928777at2759"/>
<feature type="binding site" evidence="12">
    <location>
        <position position="44"/>
    </location>
    <ligand>
        <name>ATP</name>
        <dbReference type="ChEBI" id="CHEBI:30616"/>
    </ligand>
</feature>
<dbReference type="Proteomes" id="UP000186594">
    <property type="component" value="Unassembled WGS sequence"/>
</dbReference>
<reference evidence="16 17" key="1">
    <citation type="submission" date="2016-04" db="EMBL/GenBank/DDBJ databases">
        <title>Evolutionary innovation and constraint leading to complex multicellularity in the Ascomycota.</title>
        <authorList>
            <person name="Cisse O."/>
            <person name="Nguyen A."/>
            <person name="Hewitt D.A."/>
            <person name="Jedd G."/>
            <person name="Stajich J.E."/>
        </authorList>
    </citation>
    <scope>NUCLEOTIDE SEQUENCE [LARGE SCALE GENOMIC DNA]</scope>
    <source>
        <strain evidence="16 17">DAH-3</strain>
    </source>
</reference>
<feature type="domain" description="Protein kinase" evidence="14">
    <location>
        <begin position="15"/>
        <end position="265"/>
    </location>
</feature>
<dbReference type="PANTHER" id="PTHR24346:SF82">
    <property type="entry name" value="KP78A-RELATED"/>
    <property type="match status" value="1"/>
</dbReference>
<dbReference type="InterPro" id="IPR000719">
    <property type="entry name" value="Prot_kinase_dom"/>
</dbReference>
<dbReference type="Gene3D" id="1.10.510.10">
    <property type="entry name" value="Transferase(Phosphotransferase) domain 1"/>
    <property type="match status" value="1"/>
</dbReference>
<evidence type="ECO:0000256" key="12">
    <source>
        <dbReference type="PROSITE-ProRule" id="PRU10141"/>
    </source>
</evidence>
<feature type="region of interest" description="Disordered" evidence="13">
    <location>
        <begin position="388"/>
        <end position="431"/>
    </location>
</feature>
<dbReference type="SUPFAM" id="SSF103243">
    <property type="entry name" value="KA1-like"/>
    <property type="match status" value="1"/>
</dbReference>
<protein>
    <recommendedName>
        <fullName evidence="3">non-specific serine/threonine protein kinase</fullName>
        <ecNumber evidence="3">2.7.11.1</ecNumber>
    </recommendedName>
</protein>
<dbReference type="FunFam" id="1.10.510.10:FF:001222">
    <property type="entry name" value="Serine/threonine-protein kinase ppk25"/>
    <property type="match status" value="1"/>
</dbReference>
<evidence type="ECO:0000256" key="11">
    <source>
        <dbReference type="ARBA" id="ARBA00048679"/>
    </source>
</evidence>
<evidence type="ECO:0000256" key="10">
    <source>
        <dbReference type="ARBA" id="ARBA00047899"/>
    </source>
</evidence>
<keyword evidence="8 16" id="KW-0418">Kinase</keyword>
<dbReference type="OMA" id="NSADYRP"/>
<comment type="caution">
    <text evidence="16">The sequence shown here is derived from an EMBL/GenBank/DDBJ whole genome shotgun (WGS) entry which is preliminary data.</text>
</comment>
<evidence type="ECO:0000256" key="2">
    <source>
        <dbReference type="ARBA" id="ARBA00010791"/>
    </source>
</evidence>
<keyword evidence="7 12" id="KW-0547">Nucleotide-binding</keyword>
<proteinExistence type="inferred from homology"/>
<comment type="subcellular location">
    <subcellularLocation>
        <location evidence="1">Cytoplasm</location>
    </subcellularLocation>
</comment>
<dbReference type="GO" id="GO:0051523">
    <property type="term" value="P:cell growth mode switching, monopolar to bipolar"/>
    <property type="evidence" value="ECO:0007669"/>
    <property type="project" value="EnsemblFungi"/>
</dbReference>
<dbReference type="GO" id="GO:0004674">
    <property type="term" value="F:protein serine/threonine kinase activity"/>
    <property type="evidence" value="ECO:0007669"/>
    <property type="project" value="UniProtKB-KW"/>
</dbReference>
<keyword evidence="9 12" id="KW-0067">ATP-binding</keyword>
<organism evidence="16 17">
    <name type="scientific">Neolecta irregularis (strain DAH-3)</name>
    <dbReference type="NCBI Taxonomy" id="1198029"/>
    <lineage>
        <taxon>Eukaryota</taxon>
        <taxon>Fungi</taxon>
        <taxon>Dikarya</taxon>
        <taxon>Ascomycota</taxon>
        <taxon>Taphrinomycotina</taxon>
        <taxon>Neolectales</taxon>
        <taxon>Neolectaceae</taxon>
        <taxon>Neolecta</taxon>
    </lineage>
</organism>
<evidence type="ECO:0000256" key="9">
    <source>
        <dbReference type="ARBA" id="ARBA00022840"/>
    </source>
</evidence>
<evidence type="ECO:0000313" key="17">
    <source>
        <dbReference type="Proteomes" id="UP000186594"/>
    </source>
</evidence>
<evidence type="ECO:0000313" key="16">
    <source>
        <dbReference type="EMBL" id="OLL25575.1"/>
    </source>
</evidence>
<dbReference type="GO" id="GO:0000226">
    <property type="term" value="P:microtubule cytoskeleton organization"/>
    <property type="evidence" value="ECO:0007669"/>
    <property type="project" value="TreeGrafter"/>
</dbReference>
<dbReference type="Pfam" id="PF02149">
    <property type="entry name" value="KA1"/>
    <property type="match status" value="1"/>
</dbReference>
<evidence type="ECO:0000259" key="15">
    <source>
        <dbReference type="PROSITE" id="PS50032"/>
    </source>
</evidence>
<gene>
    <name evidence="16" type="ORF">NEOLI_001140</name>
</gene>
<dbReference type="STRING" id="1198029.A0A1U7LSC9"/>
<feature type="domain" description="KA1" evidence="15">
    <location>
        <begin position="607"/>
        <end position="656"/>
    </location>
</feature>
<dbReference type="Gene3D" id="3.30.310.80">
    <property type="entry name" value="Kinase associated domain 1, KA1"/>
    <property type="match status" value="1"/>
</dbReference>
<feature type="compositionally biased region" description="Polar residues" evidence="13">
    <location>
        <begin position="471"/>
        <end position="482"/>
    </location>
</feature>
<evidence type="ECO:0000259" key="14">
    <source>
        <dbReference type="PROSITE" id="PS50011"/>
    </source>
</evidence>
<keyword evidence="17" id="KW-1185">Reference proteome</keyword>
<dbReference type="GO" id="GO:0031097">
    <property type="term" value="C:medial cortex"/>
    <property type="evidence" value="ECO:0007669"/>
    <property type="project" value="EnsemblFungi"/>
</dbReference>
<dbReference type="PROSITE" id="PS00108">
    <property type="entry name" value="PROTEIN_KINASE_ST"/>
    <property type="match status" value="1"/>
</dbReference>
<dbReference type="SUPFAM" id="SSF56112">
    <property type="entry name" value="Protein kinase-like (PK-like)"/>
    <property type="match status" value="1"/>
</dbReference>
<dbReference type="PROSITE" id="PS50011">
    <property type="entry name" value="PROTEIN_KINASE_DOM"/>
    <property type="match status" value="1"/>
</dbReference>
<dbReference type="GO" id="GO:0140472">
    <property type="term" value="C:cell cortex of non-growing cell tip"/>
    <property type="evidence" value="ECO:0007669"/>
    <property type="project" value="EnsemblFungi"/>
</dbReference>
<dbReference type="InterPro" id="IPR028375">
    <property type="entry name" value="KA1/Ssp2_C"/>
</dbReference>
<dbReference type="AlphaFoldDB" id="A0A1U7LSC9"/>
<feature type="compositionally biased region" description="Low complexity" evidence="13">
    <location>
        <begin position="519"/>
        <end position="530"/>
    </location>
</feature>
<dbReference type="GO" id="GO:0106310">
    <property type="term" value="F:protein serine kinase activity"/>
    <property type="evidence" value="ECO:0007669"/>
    <property type="project" value="RHEA"/>
</dbReference>
<dbReference type="GO" id="GO:1902408">
    <property type="term" value="P:mitotic cytokinesis, division site positioning"/>
    <property type="evidence" value="ECO:0007669"/>
    <property type="project" value="EnsemblFungi"/>
</dbReference>
<keyword evidence="6" id="KW-0808">Transferase</keyword>
<dbReference type="GO" id="GO:0030950">
    <property type="term" value="P:establishment or maintenance of actin cytoskeleton polarity"/>
    <property type="evidence" value="ECO:0007669"/>
    <property type="project" value="EnsemblFungi"/>
</dbReference>
<comment type="catalytic activity">
    <reaction evidence="11">
        <text>L-seryl-[protein] + ATP = O-phospho-L-seryl-[protein] + ADP + H(+)</text>
        <dbReference type="Rhea" id="RHEA:17989"/>
        <dbReference type="Rhea" id="RHEA-COMP:9863"/>
        <dbReference type="Rhea" id="RHEA-COMP:11604"/>
        <dbReference type="ChEBI" id="CHEBI:15378"/>
        <dbReference type="ChEBI" id="CHEBI:29999"/>
        <dbReference type="ChEBI" id="CHEBI:30616"/>
        <dbReference type="ChEBI" id="CHEBI:83421"/>
        <dbReference type="ChEBI" id="CHEBI:456216"/>
        <dbReference type="EC" id="2.7.11.1"/>
    </reaction>
</comment>
<dbReference type="SMART" id="SM00220">
    <property type="entry name" value="S_TKc"/>
    <property type="match status" value="1"/>
</dbReference>
<evidence type="ECO:0000256" key="13">
    <source>
        <dbReference type="SAM" id="MobiDB-lite"/>
    </source>
</evidence>
<dbReference type="CDD" id="cd12121">
    <property type="entry name" value="MARK_C_like"/>
    <property type="match status" value="1"/>
</dbReference>
<dbReference type="GO" id="GO:0035556">
    <property type="term" value="P:intracellular signal transduction"/>
    <property type="evidence" value="ECO:0007669"/>
    <property type="project" value="TreeGrafter"/>
</dbReference>
<dbReference type="GO" id="GO:0007009">
    <property type="term" value="P:plasma membrane organization"/>
    <property type="evidence" value="ECO:0007669"/>
    <property type="project" value="EnsemblFungi"/>
</dbReference>
<feature type="compositionally biased region" description="Polar residues" evidence="13">
    <location>
        <begin position="493"/>
        <end position="505"/>
    </location>
</feature>
<dbReference type="EC" id="2.7.11.1" evidence="3"/>
<comment type="similarity">
    <text evidence="2">Belongs to the protein kinase superfamily. CAMK Ser/Thr protein kinase family. NIM1 subfamily.</text>
</comment>
<dbReference type="InterPro" id="IPR008271">
    <property type="entry name" value="Ser/Thr_kinase_AS"/>
</dbReference>
<dbReference type="GO" id="GO:1902716">
    <property type="term" value="C:cell cortex of growing cell tip"/>
    <property type="evidence" value="ECO:0007669"/>
    <property type="project" value="EnsemblFungi"/>
</dbReference>
<accession>A0A1U7LSC9</accession>
<dbReference type="CDD" id="cd14077">
    <property type="entry name" value="STKc_Kin1_2"/>
    <property type="match status" value="1"/>
</dbReference>
<evidence type="ECO:0000256" key="7">
    <source>
        <dbReference type="ARBA" id="ARBA00022741"/>
    </source>
</evidence>
<dbReference type="GO" id="GO:0035841">
    <property type="term" value="C:new growing cell tip"/>
    <property type="evidence" value="ECO:0007669"/>
    <property type="project" value="EnsemblFungi"/>
</dbReference>
<keyword evidence="5" id="KW-0723">Serine/threonine-protein kinase</keyword>
<evidence type="ECO:0000256" key="5">
    <source>
        <dbReference type="ARBA" id="ARBA00022527"/>
    </source>
</evidence>